<dbReference type="FunFam" id="3.40.50.720:FF:000214">
    <property type="entry name" value="L-xylulose reductase"/>
    <property type="match status" value="1"/>
</dbReference>
<evidence type="ECO:0000256" key="4">
    <source>
        <dbReference type="ARBA" id="ARBA00023002"/>
    </source>
</evidence>
<dbReference type="GO" id="GO:0005997">
    <property type="term" value="P:xylulose metabolic process"/>
    <property type="evidence" value="ECO:0007669"/>
    <property type="project" value="TreeGrafter"/>
</dbReference>
<dbReference type="InterPro" id="IPR002347">
    <property type="entry name" value="SDR_fam"/>
</dbReference>
<comment type="subunit">
    <text evidence="2">Homotetramer.</text>
</comment>
<sequence>MKIAFGQKTALVTGAGRDESNEGIGRELVKKLVECDAKVIAFSKTKENLDSLKLEVPQVQTFQVDVSDWNSTKALISQIGPIDLLVNNAGYACCQAVGEVTEEEFDKVFNINVKSIVNITQEIAKAMIKRGKGGSIVNISSQASMVALKDHLVYGASKAAVDQLTRTFALELGHYNIRVNSVNPTVVNTDMGKVGWSDPAKAKSMLDKIPLHRFAEPVEVVDTVLFLLSDKAAMISGVLLPIDGGFIAC</sequence>
<dbReference type="Pfam" id="PF13561">
    <property type="entry name" value="adh_short_C2"/>
    <property type="match status" value="1"/>
</dbReference>
<dbReference type="SUPFAM" id="SSF51735">
    <property type="entry name" value="NAD(P)-binding Rossmann-fold domains"/>
    <property type="match status" value="1"/>
</dbReference>
<comment type="caution">
    <text evidence="5">The sequence shown here is derived from an EMBL/GenBank/DDBJ whole genome shotgun (WGS) entry which is preliminary data.</text>
</comment>
<proteinExistence type="inferred from homology"/>
<dbReference type="InterPro" id="IPR051737">
    <property type="entry name" value="L-xylulose/Carbonyl_redctase"/>
</dbReference>
<evidence type="ECO:0000256" key="3">
    <source>
        <dbReference type="ARBA" id="ARBA00022857"/>
    </source>
</evidence>
<dbReference type="AlphaFoldDB" id="A0A3S3P9Q4"/>
<dbReference type="InterPro" id="IPR036291">
    <property type="entry name" value="NAD(P)-bd_dom_sf"/>
</dbReference>
<dbReference type="Proteomes" id="UP000285301">
    <property type="component" value="Unassembled WGS sequence"/>
</dbReference>
<keyword evidence="4" id="KW-0560">Oxidoreductase</keyword>
<keyword evidence="3" id="KW-0521">NADP</keyword>
<dbReference type="EMBL" id="NCKU01000497">
    <property type="protein sequence ID" value="RWS15288.1"/>
    <property type="molecule type" value="Genomic_DNA"/>
</dbReference>
<protein>
    <submittedName>
        <fullName evidence="5">L-xylulose reductase-like protein</fullName>
    </submittedName>
</protein>
<evidence type="ECO:0000313" key="5">
    <source>
        <dbReference type="EMBL" id="RWS15288.1"/>
    </source>
</evidence>
<dbReference type="OrthoDB" id="1393670at2759"/>
<dbReference type="PANTHER" id="PTHR44252:SF3">
    <property type="entry name" value="D-ERYTHRULOSE REDUCTASE-RELATED"/>
    <property type="match status" value="1"/>
</dbReference>
<name>A0A3S3P9Q4_9ACAR</name>
<evidence type="ECO:0000256" key="1">
    <source>
        <dbReference type="ARBA" id="ARBA00006484"/>
    </source>
</evidence>
<accession>A0A3S3P9Q4</accession>
<gene>
    <name evidence="5" type="ORF">B4U79_14459</name>
</gene>
<reference evidence="5 6" key="1">
    <citation type="journal article" date="2018" name="Gigascience">
        <title>Genomes of trombidid mites reveal novel predicted allergens and laterally-transferred genes associated with secondary metabolism.</title>
        <authorList>
            <person name="Dong X."/>
            <person name="Chaisiri K."/>
            <person name="Xia D."/>
            <person name="Armstrong S.D."/>
            <person name="Fang Y."/>
            <person name="Donnelly M.J."/>
            <person name="Kadowaki T."/>
            <person name="McGarry J.W."/>
            <person name="Darby A.C."/>
            <person name="Makepeace B.L."/>
        </authorList>
    </citation>
    <scope>NUCLEOTIDE SEQUENCE [LARGE SCALE GENOMIC DNA]</scope>
    <source>
        <strain evidence="5">UoL-WK</strain>
    </source>
</reference>
<dbReference type="GO" id="GO:0004090">
    <property type="term" value="F:carbonyl reductase (NADPH) activity"/>
    <property type="evidence" value="ECO:0007669"/>
    <property type="project" value="TreeGrafter"/>
</dbReference>
<dbReference type="Gene3D" id="3.40.50.720">
    <property type="entry name" value="NAD(P)-binding Rossmann-like Domain"/>
    <property type="match status" value="1"/>
</dbReference>
<evidence type="ECO:0000313" key="6">
    <source>
        <dbReference type="Proteomes" id="UP000285301"/>
    </source>
</evidence>
<keyword evidence="6" id="KW-1185">Reference proteome</keyword>
<dbReference type="PANTHER" id="PTHR44252">
    <property type="entry name" value="D-ERYTHRULOSE REDUCTASE"/>
    <property type="match status" value="1"/>
</dbReference>
<organism evidence="5 6">
    <name type="scientific">Dinothrombium tinctorium</name>
    <dbReference type="NCBI Taxonomy" id="1965070"/>
    <lineage>
        <taxon>Eukaryota</taxon>
        <taxon>Metazoa</taxon>
        <taxon>Ecdysozoa</taxon>
        <taxon>Arthropoda</taxon>
        <taxon>Chelicerata</taxon>
        <taxon>Arachnida</taxon>
        <taxon>Acari</taxon>
        <taxon>Acariformes</taxon>
        <taxon>Trombidiformes</taxon>
        <taxon>Prostigmata</taxon>
        <taxon>Anystina</taxon>
        <taxon>Parasitengona</taxon>
        <taxon>Trombidioidea</taxon>
        <taxon>Trombidiidae</taxon>
        <taxon>Dinothrombium</taxon>
    </lineage>
</organism>
<dbReference type="PRINTS" id="PR00080">
    <property type="entry name" value="SDRFAMILY"/>
</dbReference>
<comment type="similarity">
    <text evidence="1">Belongs to the short-chain dehydrogenases/reductases (SDR) family.</text>
</comment>
<dbReference type="STRING" id="1965070.A0A3S3P9Q4"/>
<dbReference type="GO" id="GO:0050038">
    <property type="term" value="F:L-xylulose reductase (NADPH) activity"/>
    <property type="evidence" value="ECO:0007669"/>
    <property type="project" value="TreeGrafter"/>
</dbReference>
<dbReference type="InterPro" id="IPR020904">
    <property type="entry name" value="Sc_DH/Rdtase_CS"/>
</dbReference>
<dbReference type="PRINTS" id="PR00081">
    <property type="entry name" value="GDHRDH"/>
</dbReference>
<dbReference type="GO" id="GO:0006006">
    <property type="term" value="P:glucose metabolic process"/>
    <property type="evidence" value="ECO:0007669"/>
    <property type="project" value="TreeGrafter"/>
</dbReference>
<evidence type="ECO:0000256" key="2">
    <source>
        <dbReference type="ARBA" id="ARBA00011881"/>
    </source>
</evidence>
<dbReference type="PROSITE" id="PS00061">
    <property type="entry name" value="ADH_SHORT"/>
    <property type="match status" value="1"/>
</dbReference>